<name>A0ABT2K7P4_9RHOB</name>
<dbReference type="SMART" id="SM00460">
    <property type="entry name" value="TGc"/>
    <property type="match status" value="1"/>
</dbReference>
<evidence type="ECO:0000313" key="3">
    <source>
        <dbReference type="Proteomes" id="UP001320702"/>
    </source>
</evidence>
<protein>
    <submittedName>
        <fullName evidence="2">Transglutaminase family protein</fullName>
    </submittedName>
</protein>
<dbReference type="EMBL" id="JANAVZ010000003">
    <property type="protein sequence ID" value="MCT4332516.1"/>
    <property type="molecule type" value="Genomic_DNA"/>
</dbReference>
<reference evidence="2 3" key="1">
    <citation type="submission" date="2022-04" db="EMBL/GenBank/DDBJ databases">
        <title>Paracoccus sp. YLB-12 draft genome sequence.</title>
        <authorList>
            <person name="Yu L."/>
        </authorList>
    </citation>
    <scope>NUCLEOTIDE SEQUENCE [LARGE SCALE GENOMIC DNA]</scope>
    <source>
        <strain evidence="2 3">YLB-12</strain>
    </source>
</reference>
<sequence>MSVDVELDYALSEEGPVLLMLEAAGADGQDLQRVSIDFGMVERIARVPGEEGIGERIILRAKDRVQCRYSAEIQVTRSCPDLNALAGCEVDQMPGDALRYLLPSRYCQAERFAAFASRRFGDLTGGLKVAAIRDWVEDRLDYVAGASNADTTAADTFLQRQGVCRDYAHLMIALCRAAQIPARIASAYAPSVQPPDFHAVVEVFLEGGWHLVDPTGMARADEMALIAVGRDATDVAFMTTMSFADMRRQVVRVTRVDQV</sequence>
<feature type="domain" description="Transglutaminase-like" evidence="1">
    <location>
        <begin position="156"/>
        <end position="216"/>
    </location>
</feature>
<evidence type="ECO:0000313" key="2">
    <source>
        <dbReference type="EMBL" id="MCT4332516.1"/>
    </source>
</evidence>
<comment type="caution">
    <text evidence="2">The sequence shown here is derived from an EMBL/GenBank/DDBJ whole genome shotgun (WGS) entry which is preliminary data.</text>
</comment>
<dbReference type="InterPro" id="IPR002931">
    <property type="entry name" value="Transglutaminase-like"/>
</dbReference>
<dbReference type="RefSeq" id="WP_260276409.1">
    <property type="nucleotide sequence ID" value="NZ_JANAVZ010000003.1"/>
</dbReference>
<dbReference type="Pfam" id="PF01841">
    <property type="entry name" value="Transglut_core"/>
    <property type="match status" value="1"/>
</dbReference>
<evidence type="ECO:0000259" key="1">
    <source>
        <dbReference type="SMART" id="SM00460"/>
    </source>
</evidence>
<keyword evidence="3" id="KW-1185">Reference proteome</keyword>
<dbReference type="PANTHER" id="PTHR33490:SF12">
    <property type="entry name" value="BLL5557 PROTEIN"/>
    <property type="match status" value="1"/>
</dbReference>
<dbReference type="PANTHER" id="PTHR33490">
    <property type="entry name" value="BLR5614 PROTEIN-RELATED"/>
    <property type="match status" value="1"/>
</dbReference>
<dbReference type="Proteomes" id="UP001320702">
    <property type="component" value="Unassembled WGS sequence"/>
</dbReference>
<proteinExistence type="predicted"/>
<dbReference type="Gene3D" id="2.60.40.2250">
    <property type="match status" value="1"/>
</dbReference>
<dbReference type="InterPro" id="IPR038765">
    <property type="entry name" value="Papain-like_cys_pep_sf"/>
</dbReference>
<organism evidence="2 3">
    <name type="scientific">Paracoccus maritimus</name>
    <dbReference type="NCBI Taxonomy" id="2933292"/>
    <lineage>
        <taxon>Bacteria</taxon>
        <taxon>Pseudomonadati</taxon>
        <taxon>Pseudomonadota</taxon>
        <taxon>Alphaproteobacteria</taxon>
        <taxon>Rhodobacterales</taxon>
        <taxon>Paracoccaceae</taxon>
        <taxon>Paracoccus</taxon>
    </lineage>
</organism>
<dbReference type="Gene3D" id="3.10.620.30">
    <property type="match status" value="1"/>
</dbReference>
<dbReference type="SUPFAM" id="SSF54001">
    <property type="entry name" value="Cysteine proteinases"/>
    <property type="match status" value="1"/>
</dbReference>
<gene>
    <name evidence="2" type="ORF">MU516_06495</name>
</gene>
<accession>A0ABT2K7P4</accession>